<dbReference type="Proteomes" id="UP001331761">
    <property type="component" value="Unassembled WGS sequence"/>
</dbReference>
<organism evidence="2 3">
    <name type="scientific">Trichostrongylus colubriformis</name>
    <name type="common">Black scour worm</name>
    <dbReference type="NCBI Taxonomy" id="6319"/>
    <lineage>
        <taxon>Eukaryota</taxon>
        <taxon>Metazoa</taxon>
        <taxon>Ecdysozoa</taxon>
        <taxon>Nematoda</taxon>
        <taxon>Chromadorea</taxon>
        <taxon>Rhabditida</taxon>
        <taxon>Rhabditina</taxon>
        <taxon>Rhabditomorpha</taxon>
        <taxon>Strongyloidea</taxon>
        <taxon>Trichostrongylidae</taxon>
        <taxon>Trichostrongylus</taxon>
    </lineage>
</organism>
<evidence type="ECO:0000256" key="1">
    <source>
        <dbReference type="SAM" id="MobiDB-lite"/>
    </source>
</evidence>
<evidence type="ECO:0000313" key="2">
    <source>
        <dbReference type="EMBL" id="KAK5966870.1"/>
    </source>
</evidence>
<keyword evidence="3" id="KW-1185">Reference proteome</keyword>
<protein>
    <submittedName>
        <fullName evidence="2">Uncharacterized protein</fullName>
    </submittedName>
</protein>
<dbReference type="SUPFAM" id="SSF47113">
    <property type="entry name" value="Histone-fold"/>
    <property type="match status" value="1"/>
</dbReference>
<feature type="region of interest" description="Disordered" evidence="1">
    <location>
        <begin position="1"/>
        <end position="43"/>
    </location>
</feature>
<reference evidence="2 3" key="1">
    <citation type="submission" date="2019-10" db="EMBL/GenBank/DDBJ databases">
        <title>Assembly and Annotation for the nematode Trichostrongylus colubriformis.</title>
        <authorList>
            <person name="Martin J."/>
        </authorList>
    </citation>
    <scope>NUCLEOTIDE SEQUENCE [LARGE SCALE GENOMIC DNA]</scope>
    <source>
        <strain evidence="2">G859</strain>
        <tissue evidence="2">Whole worm</tissue>
    </source>
</reference>
<feature type="compositionally biased region" description="Basic residues" evidence="1">
    <location>
        <begin position="8"/>
        <end position="32"/>
    </location>
</feature>
<gene>
    <name evidence="2" type="ORF">GCK32_002017</name>
</gene>
<dbReference type="AlphaFoldDB" id="A0AAN8EU35"/>
<dbReference type="Gene3D" id="1.10.20.10">
    <property type="entry name" value="Histone, subunit A"/>
    <property type="match status" value="1"/>
</dbReference>
<accession>A0AAN8EU35</accession>
<proteinExistence type="predicted"/>
<sequence>MLSQRYNLRSHPKVNAKRRSNRRSSVKPHPRPRTGSADVVPEKVDHVKEIAPSVRASKKCASPPQRREGDRCLIPKATFSNYIRGIGKKHTPPPRTMKWSESALSALQKVTEHQLKSMLNKAKTIALLNGRRLVLPRDIYAVSLCAAPSLH</sequence>
<evidence type="ECO:0000313" key="3">
    <source>
        <dbReference type="Proteomes" id="UP001331761"/>
    </source>
</evidence>
<dbReference type="EMBL" id="WIXE01023021">
    <property type="protein sequence ID" value="KAK5966870.1"/>
    <property type="molecule type" value="Genomic_DNA"/>
</dbReference>
<dbReference type="InterPro" id="IPR009072">
    <property type="entry name" value="Histone-fold"/>
</dbReference>
<dbReference type="GO" id="GO:0046982">
    <property type="term" value="F:protein heterodimerization activity"/>
    <property type="evidence" value="ECO:0007669"/>
    <property type="project" value="InterPro"/>
</dbReference>
<name>A0AAN8EU35_TRICO</name>
<comment type="caution">
    <text evidence="2">The sequence shown here is derived from an EMBL/GenBank/DDBJ whole genome shotgun (WGS) entry which is preliminary data.</text>
</comment>